<dbReference type="EMBL" id="ASHM01020710">
    <property type="protein sequence ID" value="PNY01928.1"/>
    <property type="molecule type" value="Genomic_DNA"/>
</dbReference>
<sequence>MNKMYQTFIKPWIEHTRKERALKVQLISGVLDHAQNDMVGRLLKDDGTPDKDAIKRLFGEVDSDGSNNVSRSELEKIVKETHFGRGVDSDEAVTKLLHDLDVNKDDEISENEFVDGFTKWLNSNSNQAASSKSSSHEPHQTWEEVEKVMEGNQTKGVSAWLEALAYVFLGIIMLSLLAEPLIHSVQNFSEAAGISSFFISFIIVPLATNFREATSAIKEASHKKSSNTSHTMYEVSHVPGSSQINNSVDS</sequence>
<evidence type="ECO:0000313" key="11">
    <source>
        <dbReference type="EMBL" id="PNY01928.1"/>
    </source>
</evidence>
<dbReference type="CDD" id="cd00051">
    <property type="entry name" value="EFh"/>
    <property type="match status" value="1"/>
</dbReference>
<dbReference type="InterPro" id="IPR018247">
    <property type="entry name" value="EF_Hand_1_Ca_BS"/>
</dbReference>
<keyword evidence="8 9" id="KW-0472">Membrane</keyword>
<evidence type="ECO:0000256" key="2">
    <source>
        <dbReference type="ARBA" id="ARBA00022448"/>
    </source>
</evidence>
<evidence type="ECO:0000256" key="7">
    <source>
        <dbReference type="ARBA" id="ARBA00023065"/>
    </source>
</evidence>
<evidence type="ECO:0000256" key="9">
    <source>
        <dbReference type="SAM" id="Phobius"/>
    </source>
</evidence>
<evidence type="ECO:0000256" key="5">
    <source>
        <dbReference type="ARBA" id="ARBA00022837"/>
    </source>
</evidence>
<keyword evidence="2" id="KW-0813">Transport</keyword>
<dbReference type="SUPFAM" id="SSF47473">
    <property type="entry name" value="EF-hand"/>
    <property type="match status" value="1"/>
</dbReference>
<protein>
    <submittedName>
        <fullName evidence="11">Calcium ion binding protein</fullName>
    </submittedName>
</protein>
<evidence type="ECO:0000256" key="6">
    <source>
        <dbReference type="ARBA" id="ARBA00022989"/>
    </source>
</evidence>
<dbReference type="PANTHER" id="PTHR31503:SF79">
    <property type="entry name" value="CALCIUM-BINDING EF-HAND PROTEIN"/>
    <property type="match status" value="1"/>
</dbReference>
<dbReference type="GO" id="GO:0012505">
    <property type="term" value="C:endomembrane system"/>
    <property type="evidence" value="ECO:0007669"/>
    <property type="project" value="UniProtKB-SubCell"/>
</dbReference>
<dbReference type="PANTHER" id="PTHR31503">
    <property type="entry name" value="VACUOLAR CALCIUM ION TRANSPORTER"/>
    <property type="match status" value="1"/>
</dbReference>
<keyword evidence="6 9" id="KW-1133">Transmembrane helix</keyword>
<keyword evidence="3" id="KW-0050">Antiport</keyword>
<comment type="caution">
    <text evidence="11">The sequence shown here is derived from an EMBL/GenBank/DDBJ whole genome shotgun (WGS) entry which is preliminary data.</text>
</comment>
<keyword evidence="7" id="KW-0406">Ion transport</keyword>
<reference evidence="11 12" key="2">
    <citation type="journal article" date="2017" name="Front. Plant Sci.">
        <title>Gene Classification and Mining of Molecular Markers Useful in Red Clover (Trifolium pratense) Breeding.</title>
        <authorList>
            <person name="Istvanek J."/>
            <person name="Dluhosova J."/>
            <person name="Dluhos P."/>
            <person name="Patkova L."/>
            <person name="Nedelnik J."/>
            <person name="Repkova J."/>
        </authorList>
    </citation>
    <scope>NUCLEOTIDE SEQUENCE [LARGE SCALE GENOMIC DNA]</scope>
    <source>
        <strain evidence="12">cv. Tatra</strain>
        <tissue evidence="11">Young leaves</tissue>
    </source>
</reference>
<dbReference type="GO" id="GO:0016020">
    <property type="term" value="C:membrane"/>
    <property type="evidence" value="ECO:0007669"/>
    <property type="project" value="InterPro"/>
</dbReference>
<evidence type="ECO:0000256" key="3">
    <source>
        <dbReference type="ARBA" id="ARBA00022449"/>
    </source>
</evidence>
<comment type="subcellular location">
    <subcellularLocation>
        <location evidence="1">Endomembrane system</location>
        <topology evidence="1">Multi-pass membrane protein</topology>
    </subcellularLocation>
</comment>
<dbReference type="Pfam" id="PF13499">
    <property type="entry name" value="EF-hand_7"/>
    <property type="match status" value="1"/>
</dbReference>
<accession>A0A2K3NFW2</accession>
<dbReference type="PROSITE" id="PS50222">
    <property type="entry name" value="EF_HAND_2"/>
    <property type="match status" value="2"/>
</dbReference>
<evidence type="ECO:0000256" key="4">
    <source>
        <dbReference type="ARBA" id="ARBA00022692"/>
    </source>
</evidence>
<dbReference type="Proteomes" id="UP000236291">
    <property type="component" value="Unassembled WGS sequence"/>
</dbReference>
<dbReference type="Pfam" id="PF01699">
    <property type="entry name" value="Na_Ca_ex"/>
    <property type="match status" value="1"/>
</dbReference>
<dbReference type="GO" id="GO:0005509">
    <property type="term" value="F:calcium ion binding"/>
    <property type="evidence" value="ECO:0007669"/>
    <property type="project" value="InterPro"/>
</dbReference>
<gene>
    <name evidence="11" type="ORF">L195_g025231</name>
</gene>
<keyword evidence="4 9" id="KW-0812">Transmembrane</keyword>
<reference evidence="11 12" key="1">
    <citation type="journal article" date="2014" name="Am. J. Bot.">
        <title>Genome assembly and annotation for red clover (Trifolium pratense; Fabaceae).</title>
        <authorList>
            <person name="Istvanek J."/>
            <person name="Jaros M."/>
            <person name="Krenek A."/>
            <person name="Repkova J."/>
        </authorList>
    </citation>
    <scope>NUCLEOTIDE SEQUENCE [LARGE SCALE GENOMIC DNA]</scope>
    <source>
        <strain evidence="12">cv. Tatra</strain>
        <tissue evidence="11">Young leaves</tissue>
    </source>
</reference>
<dbReference type="InterPro" id="IPR011992">
    <property type="entry name" value="EF-hand-dom_pair"/>
</dbReference>
<dbReference type="AlphaFoldDB" id="A0A2K3NFW2"/>
<dbReference type="InterPro" id="IPR004837">
    <property type="entry name" value="NaCa_Exmemb"/>
</dbReference>
<evidence type="ECO:0000259" key="10">
    <source>
        <dbReference type="PROSITE" id="PS50222"/>
    </source>
</evidence>
<keyword evidence="5" id="KW-0106">Calcium</keyword>
<dbReference type="InterPro" id="IPR004713">
    <property type="entry name" value="CaH_exchang"/>
</dbReference>
<dbReference type="GO" id="GO:0015369">
    <property type="term" value="F:calcium:proton antiporter activity"/>
    <property type="evidence" value="ECO:0007669"/>
    <property type="project" value="TreeGrafter"/>
</dbReference>
<feature type="transmembrane region" description="Helical" evidence="9">
    <location>
        <begin position="163"/>
        <end position="182"/>
    </location>
</feature>
<dbReference type="Gene3D" id="1.10.238.10">
    <property type="entry name" value="EF-hand"/>
    <property type="match status" value="1"/>
</dbReference>
<name>A0A2K3NFW2_TRIPR</name>
<evidence type="ECO:0000256" key="8">
    <source>
        <dbReference type="ARBA" id="ARBA00023136"/>
    </source>
</evidence>
<dbReference type="GO" id="GO:0006874">
    <property type="term" value="P:intracellular calcium ion homeostasis"/>
    <property type="evidence" value="ECO:0007669"/>
    <property type="project" value="TreeGrafter"/>
</dbReference>
<feature type="transmembrane region" description="Helical" evidence="9">
    <location>
        <begin position="188"/>
        <end position="208"/>
    </location>
</feature>
<proteinExistence type="predicted"/>
<evidence type="ECO:0000256" key="1">
    <source>
        <dbReference type="ARBA" id="ARBA00004127"/>
    </source>
</evidence>
<feature type="domain" description="EF-hand" evidence="10">
    <location>
        <begin position="88"/>
        <end position="123"/>
    </location>
</feature>
<evidence type="ECO:0000313" key="12">
    <source>
        <dbReference type="Proteomes" id="UP000236291"/>
    </source>
</evidence>
<dbReference type="PROSITE" id="PS00018">
    <property type="entry name" value="EF_HAND_1"/>
    <property type="match status" value="2"/>
</dbReference>
<feature type="domain" description="EF-hand" evidence="10">
    <location>
        <begin position="49"/>
        <end position="84"/>
    </location>
</feature>
<dbReference type="SMART" id="SM00054">
    <property type="entry name" value="EFh"/>
    <property type="match status" value="2"/>
</dbReference>
<dbReference type="InterPro" id="IPR002048">
    <property type="entry name" value="EF_hand_dom"/>
</dbReference>
<organism evidence="11 12">
    <name type="scientific">Trifolium pratense</name>
    <name type="common">Red clover</name>
    <dbReference type="NCBI Taxonomy" id="57577"/>
    <lineage>
        <taxon>Eukaryota</taxon>
        <taxon>Viridiplantae</taxon>
        <taxon>Streptophyta</taxon>
        <taxon>Embryophyta</taxon>
        <taxon>Tracheophyta</taxon>
        <taxon>Spermatophyta</taxon>
        <taxon>Magnoliopsida</taxon>
        <taxon>eudicotyledons</taxon>
        <taxon>Gunneridae</taxon>
        <taxon>Pentapetalae</taxon>
        <taxon>rosids</taxon>
        <taxon>fabids</taxon>
        <taxon>Fabales</taxon>
        <taxon>Fabaceae</taxon>
        <taxon>Papilionoideae</taxon>
        <taxon>50 kb inversion clade</taxon>
        <taxon>NPAAA clade</taxon>
        <taxon>Hologalegina</taxon>
        <taxon>IRL clade</taxon>
        <taxon>Trifolieae</taxon>
        <taxon>Trifolium</taxon>
    </lineage>
</organism>